<organism evidence="3 4">
    <name type="scientific">Mycolicibacter acidiphilus</name>
    <dbReference type="NCBI Taxonomy" id="2835306"/>
    <lineage>
        <taxon>Bacteria</taxon>
        <taxon>Bacillati</taxon>
        <taxon>Actinomycetota</taxon>
        <taxon>Actinomycetes</taxon>
        <taxon>Mycobacteriales</taxon>
        <taxon>Mycobacteriaceae</taxon>
        <taxon>Mycolicibacter</taxon>
    </lineage>
</organism>
<reference evidence="3 4" key="1">
    <citation type="submission" date="2021-05" db="EMBL/GenBank/DDBJ databases">
        <title>Mycobacterium acidophilum sp. nov., an extremely acid-tolerant member of the genus Mycobacterium.</title>
        <authorList>
            <person name="Xia J."/>
        </authorList>
    </citation>
    <scope>NUCLEOTIDE SEQUENCE [LARGE SCALE GENOMIC DNA]</scope>
    <source>
        <strain evidence="3 4">M1</strain>
    </source>
</reference>
<name>A0ABS5RGU8_9MYCO</name>
<dbReference type="SMART" id="SM00240">
    <property type="entry name" value="FHA"/>
    <property type="match status" value="1"/>
</dbReference>
<dbReference type="PROSITE" id="PS50006">
    <property type="entry name" value="FHA_DOMAIN"/>
    <property type="match status" value="1"/>
</dbReference>
<dbReference type="InterPro" id="IPR008984">
    <property type="entry name" value="SMAD_FHA_dom_sf"/>
</dbReference>
<dbReference type="SUPFAM" id="SSF49879">
    <property type="entry name" value="SMAD/FHA domain"/>
    <property type="match status" value="1"/>
</dbReference>
<dbReference type="InterPro" id="IPR000253">
    <property type="entry name" value="FHA_dom"/>
</dbReference>
<dbReference type="InterPro" id="IPR001387">
    <property type="entry name" value="Cro/C1-type_HTH"/>
</dbReference>
<dbReference type="Proteomes" id="UP001519535">
    <property type="component" value="Unassembled WGS sequence"/>
</dbReference>
<evidence type="ECO:0000256" key="1">
    <source>
        <dbReference type="ARBA" id="ARBA00022553"/>
    </source>
</evidence>
<gene>
    <name evidence="3" type="ORF">KIH27_04300</name>
</gene>
<dbReference type="RefSeq" id="WP_214091698.1">
    <property type="nucleotide sequence ID" value="NZ_JAHCLR010000005.1"/>
</dbReference>
<comment type="caution">
    <text evidence="3">The sequence shown here is derived from an EMBL/GenBank/DDBJ whole genome shotgun (WGS) entry which is preliminary data.</text>
</comment>
<accession>A0ABS5RGU8</accession>
<evidence type="ECO:0000313" key="3">
    <source>
        <dbReference type="EMBL" id="MBS9532808.1"/>
    </source>
</evidence>
<sequence length="365" mass="38434">MSDNATPGGLVVRVAGVSHTVAPDDGPVTIGRDAGAGLRVDDSRISRLHLQVAFADGAWRITDTSMNGMYLDGERTPELTVDGPISVRLANPVDGPEVAFELTDGPAVAADDPDDDERIGGGHDVTTTWEIGEIDPGVARAGAAAAARRRRLDISQRSLAADGIINAGALIAFEKGRSWPRERTRTKLEELLRWPTGTIARIRAGDPAPGDDVTHVLSHDDEVPLLVQAVVAGVDGCDLAIAALPPADAPDFPGRLTPILVDLHRLEAVAVRAIGMGRVTPALTKALSTIRRHYDQLMILGATAPDAPLAQRLYAARRRANLSLPELAQAGGIPEDLIRNAEAGDTLPGADAEVIEALISQISWG</sequence>
<dbReference type="InterPro" id="IPR010982">
    <property type="entry name" value="Lambda_DNA-bd_dom_sf"/>
</dbReference>
<evidence type="ECO:0000259" key="2">
    <source>
        <dbReference type="PROSITE" id="PS50006"/>
    </source>
</evidence>
<dbReference type="CDD" id="cd00093">
    <property type="entry name" value="HTH_XRE"/>
    <property type="match status" value="1"/>
</dbReference>
<proteinExistence type="predicted"/>
<dbReference type="Gene3D" id="2.60.200.20">
    <property type="match status" value="1"/>
</dbReference>
<evidence type="ECO:0000313" key="4">
    <source>
        <dbReference type="Proteomes" id="UP001519535"/>
    </source>
</evidence>
<dbReference type="SUPFAM" id="SSF47413">
    <property type="entry name" value="lambda repressor-like DNA-binding domains"/>
    <property type="match status" value="1"/>
</dbReference>
<keyword evidence="4" id="KW-1185">Reference proteome</keyword>
<dbReference type="EMBL" id="JAHCLR010000005">
    <property type="protein sequence ID" value="MBS9532808.1"/>
    <property type="molecule type" value="Genomic_DNA"/>
</dbReference>
<protein>
    <submittedName>
        <fullName evidence="3">FHA domain-containing protein</fullName>
    </submittedName>
</protein>
<dbReference type="Pfam" id="PF00498">
    <property type="entry name" value="FHA"/>
    <property type="match status" value="1"/>
</dbReference>
<feature type="domain" description="FHA" evidence="2">
    <location>
        <begin position="28"/>
        <end position="76"/>
    </location>
</feature>
<keyword evidence="1" id="KW-0597">Phosphoprotein</keyword>